<keyword evidence="3" id="KW-1185">Reference proteome</keyword>
<evidence type="ECO:0000313" key="2">
    <source>
        <dbReference type="EMBL" id="GAA4914585.1"/>
    </source>
</evidence>
<sequence>MADYRPSNAPADLRKSEAWPLHKARKRWRERNRKRIAAQAQARRDRAATTNTY</sequence>
<reference evidence="3" key="1">
    <citation type="journal article" date="2019" name="Int. J. Syst. Evol. Microbiol.">
        <title>The Global Catalogue of Microorganisms (GCM) 10K type strain sequencing project: providing services to taxonomists for standard genome sequencing and annotation.</title>
        <authorList>
            <consortium name="The Broad Institute Genomics Platform"/>
            <consortium name="The Broad Institute Genome Sequencing Center for Infectious Disease"/>
            <person name="Wu L."/>
            <person name="Ma J."/>
        </authorList>
    </citation>
    <scope>NUCLEOTIDE SEQUENCE [LARGE SCALE GENOMIC DNA]</scope>
    <source>
        <strain evidence="3">JCM 19129</strain>
    </source>
</reference>
<proteinExistence type="predicted"/>
<feature type="region of interest" description="Disordered" evidence="1">
    <location>
        <begin position="24"/>
        <end position="53"/>
    </location>
</feature>
<comment type="caution">
    <text evidence="2">The sequence shown here is derived from an EMBL/GenBank/DDBJ whole genome shotgun (WGS) entry which is preliminary data.</text>
</comment>
<dbReference type="RefSeq" id="WP_345476688.1">
    <property type="nucleotide sequence ID" value="NZ_BAABLW010000003.1"/>
</dbReference>
<evidence type="ECO:0000256" key="1">
    <source>
        <dbReference type="SAM" id="MobiDB-lite"/>
    </source>
</evidence>
<evidence type="ECO:0008006" key="4">
    <source>
        <dbReference type="Google" id="ProtNLM"/>
    </source>
</evidence>
<protein>
    <recommendedName>
        <fullName evidence="4">HNH endonuclease</fullName>
    </recommendedName>
</protein>
<evidence type="ECO:0000313" key="3">
    <source>
        <dbReference type="Proteomes" id="UP001500368"/>
    </source>
</evidence>
<name>A0ABP9FST2_9MICC</name>
<accession>A0ABP9FST2</accession>
<organism evidence="2 3">
    <name type="scientific">Nesterenkonia rhizosphaerae</name>
    <dbReference type="NCBI Taxonomy" id="1348272"/>
    <lineage>
        <taxon>Bacteria</taxon>
        <taxon>Bacillati</taxon>
        <taxon>Actinomycetota</taxon>
        <taxon>Actinomycetes</taxon>
        <taxon>Micrococcales</taxon>
        <taxon>Micrococcaceae</taxon>
        <taxon>Nesterenkonia</taxon>
    </lineage>
</organism>
<dbReference type="Proteomes" id="UP001500368">
    <property type="component" value="Unassembled WGS sequence"/>
</dbReference>
<feature type="compositionally biased region" description="Basic residues" evidence="1">
    <location>
        <begin position="24"/>
        <end position="36"/>
    </location>
</feature>
<gene>
    <name evidence="2" type="ORF">GCM10025790_06900</name>
</gene>
<dbReference type="EMBL" id="BAABLW010000003">
    <property type="protein sequence ID" value="GAA4914585.1"/>
    <property type="molecule type" value="Genomic_DNA"/>
</dbReference>